<comment type="subcellular location">
    <subcellularLocation>
        <location evidence="1">Cell outer membrane</location>
    </subcellularLocation>
</comment>
<dbReference type="Gene3D" id="3.30.1330.60">
    <property type="entry name" value="OmpA-like domain"/>
    <property type="match status" value="1"/>
</dbReference>
<evidence type="ECO:0000313" key="13">
    <source>
        <dbReference type="Proteomes" id="UP000239997"/>
    </source>
</evidence>
<keyword evidence="13" id="KW-1185">Reference proteome</keyword>
<name>A0A084K072_NONUL</name>
<dbReference type="RefSeq" id="WP_036579053.1">
    <property type="nucleotide sequence ID" value="NZ_CP138994.1"/>
</dbReference>
<evidence type="ECO:0000256" key="3">
    <source>
        <dbReference type="ARBA" id="ARBA00023237"/>
    </source>
</evidence>
<gene>
    <name evidence="9" type="ORF">IL45_00595</name>
    <name evidence="8" type="ORF">JCM19296_2944</name>
    <name evidence="10" type="ORF">LY02_02583</name>
</gene>
<dbReference type="OrthoDB" id="9782229at2"/>
<dbReference type="EMBL" id="BBLG01000008">
    <property type="protein sequence ID" value="GAK77337.1"/>
    <property type="molecule type" value="Genomic_DNA"/>
</dbReference>
<dbReference type="AlphaFoldDB" id="A0A084K072"/>
<feature type="chain" id="PRO_5010903749" evidence="6">
    <location>
        <begin position="20"/>
        <end position="368"/>
    </location>
</feature>
<dbReference type="EMBL" id="JPJI01000004">
    <property type="protein sequence ID" value="KEZ94606.1"/>
    <property type="molecule type" value="Genomic_DNA"/>
</dbReference>
<evidence type="ECO:0000256" key="5">
    <source>
        <dbReference type="SAM" id="MobiDB-lite"/>
    </source>
</evidence>
<dbReference type="PANTHER" id="PTHR30329">
    <property type="entry name" value="STATOR ELEMENT OF FLAGELLAR MOTOR COMPLEX"/>
    <property type="match status" value="1"/>
</dbReference>
<reference evidence="9 11" key="2">
    <citation type="submission" date="2014-07" db="EMBL/GenBank/DDBJ databases">
        <title>Draft genome sequence of Nonlabens ulvanivorans, an ulvan degrading bacterium.</title>
        <authorList>
            <person name="Kopel M."/>
            <person name="Helbert W."/>
            <person name="Henrissat B."/>
            <person name="Doniger T."/>
            <person name="Banin E."/>
        </authorList>
    </citation>
    <scope>NUCLEOTIDE SEQUENCE [LARGE SCALE GENOMIC DNA]</scope>
    <source>
        <strain evidence="9 11">PLR</strain>
    </source>
</reference>
<evidence type="ECO:0000259" key="7">
    <source>
        <dbReference type="PROSITE" id="PS51123"/>
    </source>
</evidence>
<sequence>MKRLILSLVAVATATVGFAQDLPSNPEPGKCYVRCTTPDVYENETVSIQSTPSYKKLSVVPATYETVTERVLVKEASKQLRVIPATYKTETRTYVKKQAGSTITISPASFGKSTETIEIKPAYAQWEMSSVPPAECTSSNPDDCRYWCYKGYPAEYTTVSVTTLANDASFNRVPVAEQSGTYTVRVVDQPARVEEIDIPAEYANITRTILKSDAATTESVVPSTQQTITREKLVSKGGLTVWSEVDCALVEENNLQINWATGSSTLTSADKAEIDAKLLSVLNNTPGSKVEVASHTDSRGSKTSNQALSERRAQSVANYLISKGINNSRIVANGYGENRLKNRCADGVSCTEREHKANRRTTFRLINN</sequence>
<dbReference type="GO" id="GO:0009279">
    <property type="term" value="C:cell outer membrane"/>
    <property type="evidence" value="ECO:0007669"/>
    <property type="project" value="UniProtKB-SubCell"/>
</dbReference>
<organism evidence="9 11">
    <name type="scientific">Nonlabens ulvanivorans</name>
    <name type="common">Persicivirga ulvanivorans</name>
    <dbReference type="NCBI Taxonomy" id="906888"/>
    <lineage>
        <taxon>Bacteria</taxon>
        <taxon>Pseudomonadati</taxon>
        <taxon>Bacteroidota</taxon>
        <taxon>Flavobacteriia</taxon>
        <taxon>Flavobacteriales</taxon>
        <taxon>Flavobacteriaceae</taxon>
        <taxon>Nonlabens</taxon>
    </lineage>
</organism>
<keyword evidence="2 4" id="KW-0472">Membrane</keyword>
<feature type="signal peptide" evidence="6">
    <location>
        <begin position="1"/>
        <end position="19"/>
    </location>
</feature>
<accession>A0A084K072</accession>
<comment type="caution">
    <text evidence="9">The sequence shown here is derived from an EMBL/GenBank/DDBJ whole genome shotgun (WGS) entry which is preliminary data.</text>
</comment>
<feature type="domain" description="OmpA-like" evidence="7">
    <location>
        <begin position="246"/>
        <end position="368"/>
    </location>
</feature>
<proteinExistence type="predicted"/>
<dbReference type="PANTHER" id="PTHR30329:SF21">
    <property type="entry name" value="LIPOPROTEIN YIAD-RELATED"/>
    <property type="match status" value="1"/>
</dbReference>
<dbReference type="PRINTS" id="PR01021">
    <property type="entry name" value="OMPADOMAIN"/>
</dbReference>
<dbReference type="CDD" id="cd07185">
    <property type="entry name" value="OmpA_C-like"/>
    <property type="match status" value="1"/>
</dbReference>
<dbReference type="Proteomes" id="UP000028980">
    <property type="component" value="Unassembled WGS sequence"/>
</dbReference>
<evidence type="ECO:0000313" key="8">
    <source>
        <dbReference type="EMBL" id="GAK77337.1"/>
    </source>
</evidence>
<evidence type="ECO:0000313" key="11">
    <source>
        <dbReference type="Proteomes" id="UP000028531"/>
    </source>
</evidence>
<evidence type="ECO:0000256" key="6">
    <source>
        <dbReference type="SAM" id="SignalP"/>
    </source>
</evidence>
<evidence type="ECO:0000256" key="2">
    <source>
        <dbReference type="ARBA" id="ARBA00023136"/>
    </source>
</evidence>
<keyword evidence="6" id="KW-0732">Signal</keyword>
<evidence type="ECO:0000313" key="9">
    <source>
        <dbReference type="EMBL" id="KEZ94606.1"/>
    </source>
</evidence>
<feature type="region of interest" description="Disordered" evidence="5">
    <location>
        <begin position="289"/>
        <end position="309"/>
    </location>
</feature>
<dbReference type="Proteomes" id="UP000239997">
    <property type="component" value="Unassembled WGS sequence"/>
</dbReference>
<evidence type="ECO:0000313" key="12">
    <source>
        <dbReference type="Proteomes" id="UP000028980"/>
    </source>
</evidence>
<reference evidence="8 12" key="1">
    <citation type="journal article" date="2014" name="Genome Announc.">
        <title>Draft Genome Sequences of Marine Flavobacterium Nonlabens Strains NR17, NR24, NR27, NR32, NR33, and Ara13.</title>
        <authorList>
            <person name="Nakanishi M."/>
            <person name="Meirelles P."/>
            <person name="Suzuki R."/>
            <person name="Takatani N."/>
            <person name="Mino S."/>
            <person name="Suda W."/>
            <person name="Oshima K."/>
            <person name="Hattori M."/>
            <person name="Ohkuma M."/>
            <person name="Hosokawa M."/>
            <person name="Miyashita K."/>
            <person name="Thompson F.L."/>
            <person name="Niwa A."/>
            <person name="Sawabe T."/>
            <person name="Sawabe T."/>
        </authorList>
    </citation>
    <scope>NUCLEOTIDE SEQUENCE [LARGE SCALE GENOMIC DNA]</scope>
    <source>
        <strain evidence="8">JCM 19296</strain>
        <strain evidence="12">JCM19296</strain>
    </source>
</reference>
<reference evidence="10 13" key="3">
    <citation type="submission" date="2018-03" db="EMBL/GenBank/DDBJ databases">
        <title>Genomic Encyclopedia of Archaeal and Bacterial Type Strains, Phase II (KMG-II): from individual species to whole genera.</title>
        <authorList>
            <person name="Goeker M."/>
        </authorList>
    </citation>
    <scope>NUCLEOTIDE SEQUENCE [LARGE SCALE GENOMIC DNA]</scope>
    <source>
        <strain evidence="10 13">DSM 22727</strain>
    </source>
</reference>
<dbReference type="Proteomes" id="UP000028531">
    <property type="component" value="Unassembled WGS sequence"/>
</dbReference>
<dbReference type="InterPro" id="IPR006665">
    <property type="entry name" value="OmpA-like"/>
</dbReference>
<dbReference type="InterPro" id="IPR036737">
    <property type="entry name" value="OmpA-like_sf"/>
</dbReference>
<dbReference type="SUPFAM" id="SSF103088">
    <property type="entry name" value="OmpA-like"/>
    <property type="match status" value="1"/>
</dbReference>
<evidence type="ECO:0000256" key="4">
    <source>
        <dbReference type="PROSITE-ProRule" id="PRU00473"/>
    </source>
</evidence>
<evidence type="ECO:0000313" key="10">
    <source>
        <dbReference type="EMBL" id="PRX12518.1"/>
    </source>
</evidence>
<dbReference type="EMBL" id="PVNA01000006">
    <property type="protein sequence ID" value="PRX12518.1"/>
    <property type="molecule type" value="Genomic_DNA"/>
</dbReference>
<dbReference type="InterPro" id="IPR050330">
    <property type="entry name" value="Bact_OuterMem_StrucFunc"/>
</dbReference>
<dbReference type="Pfam" id="PF00691">
    <property type="entry name" value="OmpA"/>
    <property type="match status" value="1"/>
</dbReference>
<keyword evidence="3" id="KW-0998">Cell outer membrane</keyword>
<dbReference type="PROSITE" id="PS51123">
    <property type="entry name" value="OMPA_2"/>
    <property type="match status" value="1"/>
</dbReference>
<evidence type="ECO:0000256" key="1">
    <source>
        <dbReference type="ARBA" id="ARBA00004442"/>
    </source>
</evidence>
<protein>
    <submittedName>
        <fullName evidence="9">Cell envelope biogenesis protein OmpA</fullName>
    </submittedName>
    <submittedName>
        <fullName evidence="10">OmpA family protein</fullName>
    </submittedName>
</protein>
<dbReference type="InterPro" id="IPR006664">
    <property type="entry name" value="OMP_bac"/>
</dbReference>